<dbReference type="OrthoDB" id="384988at2"/>
<keyword evidence="7" id="KW-1185">Reference proteome</keyword>
<gene>
    <name evidence="6" type="ORF">SAMN04488105_12159</name>
</gene>
<keyword evidence="2" id="KW-0378">Hydrolase</keyword>
<dbReference type="Pfam" id="PF13361">
    <property type="entry name" value="UvrD_C"/>
    <property type="match status" value="1"/>
</dbReference>
<sequence length="117" mass="12492">MSLHESKGLSSPVTIIAGCVNGLLPRAPKGTLTPVERQHYDEEQRRLFFVGITRVKADPANGKPGTLILPYSQEMPLATAMNAGIAPAYVNYGTAMLQASRYIAEMAPAAPAAVWVP</sequence>
<evidence type="ECO:0000313" key="6">
    <source>
        <dbReference type="EMBL" id="SDF44134.1"/>
    </source>
</evidence>
<dbReference type="AlphaFoldDB" id="A0A1G7L472"/>
<organism evidence="6 7">
    <name type="scientific">Salipiger thiooxidans</name>
    <dbReference type="NCBI Taxonomy" id="282683"/>
    <lineage>
        <taxon>Bacteria</taxon>
        <taxon>Pseudomonadati</taxon>
        <taxon>Pseudomonadota</taxon>
        <taxon>Alphaproteobacteria</taxon>
        <taxon>Rhodobacterales</taxon>
        <taxon>Roseobacteraceae</taxon>
        <taxon>Salipiger</taxon>
    </lineage>
</organism>
<keyword evidence="1" id="KW-0547">Nucleotide-binding</keyword>
<dbReference type="GO" id="GO:0016787">
    <property type="term" value="F:hydrolase activity"/>
    <property type="evidence" value="ECO:0007669"/>
    <property type="project" value="UniProtKB-KW"/>
</dbReference>
<accession>A0A1G7L472</accession>
<dbReference type="InterPro" id="IPR014017">
    <property type="entry name" value="DNA_helicase_UvrD-like_C"/>
</dbReference>
<dbReference type="GO" id="GO:0005524">
    <property type="term" value="F:ATP binding"/>
    <property type="evidence" value="ECO:0007669"/>
    <property type="project" value="UniProtKB-KW"/>
</dbReference>
<evidence type="ECO:0000259" key="5">
    <source>
        <dbReference type="Pfam" id="PF13361"/>
    </source>
</evidence>
<dbReference type="GO" id="GO:0004386">
    <property type="term" value="F:helicase activity"/>
    <property type="evidence" value="ECO:0007669"/>
    <property type="project" value="UniProtKB-KW"/>
</dbReference>
<dbReference type="InterPro" id="IPR027417">
    <property type="entry name" value="P-loop_NTPase"/>
</dbReference>
<evidence type="ECO:0000313" key="7">
    <source>
        <dbReference type="Proteomes" id="UP000198994"/>
    </source>
</evidence>
<evidence type="ECO:0000256" key="2">
    <source>
        <dbReference type="ARBA" id="ARBA00022801"/>
    </source>
</evidence>
<proteinExistence type="predicted"/>
<reference evidence="7" key="1">
    <citation type="submission" date="2016-10" db="EMBL/GenBank/DDBJ databases">
        <authorList>
            <person name="Varghese N."/>
            <person name="Submissions S."/>
        </authorList>
    </citation>
    <scope>NUCLEOTIDE SEQUENCE [LARGE SCALE GENOMIC DNA]</scope>
    <source>
        <strain evidence="7">DSM 10146</strain>
    </source>
</reference>
<dbReference type="EMBL" id="FNAV01000021">
    <property type="protein sequence ID" value="SDF44134.1"/>
    <property type="molecule type" value="Genomic_DNA"/>
</dbReference>
<dbReference type="Proteomes" id="UP000198994">
    <property type="component" value="Unassembled WGS sequence"/>
</dbReference>
<keyword evidence="3 6" id="KW-0347">Helicase</keyword>
<evidence type="ECO:0000256" key="4">
    <source>
        <dbReference type="ARBA" id="ARBA00022840"/>
    </source>
</evidence>
<evidence type="ECO:0000256" key="3">
    <source>
        <dbReference type="ARBA" id="ARBA00022806"/>
    </source>
</evidence>
<keyword evidence="4" id="KW-0067">ATP-binding</keyword>
<dbReference type="Gene3D" id="3.40.50.300">
    <property type="entry name" value="P-loop containing nucleotide triphosphate hydrolases"/>
    <property type="match status" value="1"/>
</dbReference>
<protein>
    <submittedName>
        <fullName evidence="6">UvrD-like helicase C-terminal domain-containing protein</fullName>
    </submittedName>
</protein>
<dbReference type="SUPFAM" id="SSF52540">
    <property type="entry name" value="P-loop containing nucleoside triphosphate hydrolases"/>
    <property type="match status" value="1"/>
</dbReference>
<dbReference type="PROSITE" id="PS51257">
    <property type="entry name" value="PROKAR_LIPOPROTEIN"/>
    <property type="match status" value="1"/>
</dbReference>
<dbReference type="STRING" id="282683.SAMN04488105_12159"/>
<name>A0A1G7L472_9RHOB</name>
<feature type="domain" description="UvrD-like helicase C-terminal" evidence="5">
    <location>
        <begin position="1"/>
        <end position="57"/>
    </location>
</feature>
<evidence type="ECO:0000256" key="1">
    <source>
        <dbReference type="ARBA" id="ARBA00022741"/>
    </source>
</evidence>